<dbReference type="Pfam" id="PF13649">
    <property type="entry name" value="Methyltransf_25"/>
    <property type="match status" value="1"/>
</dbReference>
<dbReference type="PANTHER" id="PTHR43464">
    <property type="entry name" value="METHYLTRANSFERASE"/>
    <property type="match status" value="1"/>
</dbReference>
<reference evidence="6" key="1">
    <citation type="journal article" date="2019" name="Int. J. Syst. Evol. Microbiol.">
        <title>The Global Catalogue of Microorganisms (GCM) 10K type strain sequencing project: providing services to taxonomists for standard genome sequencing and annotation.</title>
        <authorList>
            <consortium name="The Broad Institute Genomics Platform"/>
            <consortium name="The Broad Institute Genome Sequencing Center for Infectious Disease"/>
            <person name="Wu L."/>
            <person name="Ma J."/>
        </authorList>
    </citation>
    <scope>NUCLEOTIDE SEQUENCE [LARGE SCALE GENOMIC DNA]</scope>
    <source>
        <strain evidence="6">JCM 9458</strain>
    </source>
</reference>
<organism evidence="5 6">
    <name type="scientific">Cryptosporangium minutisporangium</name>
    <dbReference type="NCBI Taxonomy" id="113569"/>
    <lineage>
        <taxon>Bacteria</taxon>
        <taxon>Bacillati</taxon>
        <taxon>Actinomycetota</taxon>
        <taxon>Actinomycetes</taxon>
        <taxon>Cryptosporangiales</taxon>
        <taxon>Cryptosporangiaceae</taxon>
        <taxon>Cryptosporangium</taxon>
    </lineage>
</organism>
<dbReference type="GO" id="GO:0032259">
    <property type="term" value="P:methylation"/>
    <property type="evidence" value="ECO:0007669"/>
    <property type="project" value="UniProtKB-KW"/>
</dbReference>
<evidence type="ECO:0000313" key="6">
    <source>
        <dbReference type="Proteomes" id="UP001501676"/>
    </source>
</evidence>
<keyword evidence="2" id="KW-0808">Transferase</keyword>
<evidence type="ECO:0000256" key="3">
    <source>
        <dbReference type="ARBA" id="ARBA00022691"/>
    </source>
</evidence>
<dbReference type="GO" id="GO:0008168">
    <property type="term" value="F:methyltransferase activity"/>
    <property type="evidence" value="ECO:0007669"/>
    <property type="project" value="UniProtKB-KW"/>
</dbReference>
<proteinExistence type="predicted"/>
<keyword evidence="1 5" id="KW-0489">Methyltransferase</keyword>
<accession>A0ABP6T170</accession>
<dbReference type="Proteomes" id="UP001501676">
    <property type="component" value="Unassembled WGS sequence"/>
</dbReference>
<dbReference type="InterPro" id="IPR041698">
    <property type="entry name" value="Methyltransf_25"/>
</dbReference>
<protein>
    <submittedName>
        <fullName evidence="5">Methyltransferase</fullName>
    </submittedName>
</protein>
<gene>
    <name evidence="5" type="ORF">GCM10020369_42150</name>
</gene>
<sequence>MPRTRTQANPRYAVVWAVLNAELDRRAATDGAPAHVVDAGGGTGGFAVPLAKAGHRVTVVDPSPDALAALARRAAERDVADRITAYQGDADDLPNLVEPGTADVVLCHSVLEVVDDPARTLAAVAAALRPGGCASVLVANRVATVLARALAGHFGQAQDALSGDLEPRRYDLEALAALVTKAGLAPERWHGVRVLADLVPGAVVDVEPDALEALVALELALAERPPYRDIATQLHVLARR</sequence>
<evidence type="ECO:0000256" key="2">
    <source>
        <dbReference type="ARBA" id="ARBA00022679"/>
    </source>
</evidence>
<evidence type="ECO:0000256" key="1">
    <source>
        <dbReference type="ARBA" id="ARBA00022603"/>
    </source>
</evidence>
<dbReference type="SUPFAM" id="SSF53335">
    <property type="entry name" value="S-adenosyl-L-methionine-dependent methyltransferases"/>
    <property type="match status" value="1"/>
</dbReference>
<dbReference type="PANTHER" id="PTHR43464:SF19">
    <property type="entry name" value="UBIQUINONE BIOSYNTHESIS O-METHYLTRANSFERASE, MITOCHONDRIAL"/>
    <property type="match status" value="1"/>
</dbReference>
<dbReference type="Gene3D" id="3.40.50.150">
    <property type="entry name" value="Vaccinia Virus protein VP39"/>
    <property type="match status" value="1"/>
</dbReference>
<dbReference type="RefSeq" id="WP_345729880.1">
    <property type="nucleotide sequence ID" value="NZ_BAAAYN010000026.1"/>
</dbReference>
<evidence type="ECO:0000313" key="5">
    <source>
        <dbReference type="EMBL" id="GAA3389961.1"/>
    </source>
</evidence>
<dbReference type="CDD" id="cd02440">
    <property type="entry name" value="AdoMet_MTases"/>
    <property type="match status" value="1"/>
</dbReference>
<dbReference type="EMBL" id="BAAAYN010000026">
    <property type="protein sequence ID" value="GAA3389961.1"/>
    <property type="molecule type" value="Genomic_DNA"/>
</dbReference>
<dbReference type="InterPro" id="IPR029063">
    <property type="entry name" value="SAM-dependent_MTases_sf"/>
</dbReference>
<keyword evidence="6" id="KW-1185">Reference proteome</keyword>
<feature type="domain" description="Methyltransferase" evidence="4">
    <location>
        <begin position="36"/>
        <end position="132"/>
    </location>
</feature>
<name>A0ABP6T170_9ACTN</name>
<evidence type="ECO:0000259" key="4">
    <source>
        <dbReference type="Pfam" id="PF13649"/>
    </source>
</evidence>
<keyword evidence="3" id="KW-0949">S-adenosyl-L-methionine</keyword>
<comment type="caution">
    <text evidence="5">The sequence shown here is derived from an EMBL/GenBank/DDBJ whole genome shotgun (WGS) entry which is preliminary data.</text>
</comment>